<organism evidence="1 2">
    <name type="scientific">Vibrio cyclitrophicus</name>
    <dbReference type="NCBI Taxonomy" id="47951"/>
    <lineage>
        <taxon>Bacteria</taxon>
        <taxon>Pseudomonadati</taxon>
        <taxon>Pseudomonadota</taxon>
        <taxon>Gammaproteobacteria</taxon>
        <taxon>Vibrionales</taxon>
        <taxon>Vibrionaceae</taxon>
        <taxon>Vibrio</taxon>
    </lineage>
</organism>
<evidence type="ECO:0000313" key="2">
    <source>
        <dbReference type="Proteomes" id="UP000235310"/>
    </source>
</evidence>
<keyword evidence="1" id="KW-0614">Plasmid</keyword>
<proteinExistence type="predicted"/>
<dbReference type="EMBL" id="CP170591">
    <property type="protein sequence ID" value="XNH96597.1"/>
    <property type="molecule type" value="Genomic_DNA"/>
</dbReference>
<geneLocation type="plasmid" evidence="1 2">
    <name>unnamed1</name>
</geneLocation>
<sequence>MPFNSRPYKPVNPYSESHSKPRIGEPYIGYAAKQRYDGTYDILSEPKPVSRSWEDIEDAQVTELYCK</sequence>
<evidence type="ECO:0000313" key="1">
    <source>
        <dbReference type="EMBL" id="XNH96597.1"/>
    </source>
</evidence>
<gene>
    <name evidence="1" type="ORF">BCS90_23860</name>
</gene>
<reference evidence="1 2" key="1">
    <citation type="journal article" date="2018" name="Nature">
        <title>A major lineage of non-tailed dsDNA viruses as unrecognized killers of marine bacteria.</title>
        <authorList>
            <person name="Kauffman K.M."/>
            <person name="Hussain F.A."/>
            <person name="Yang J."/>
            <person name="Arevalo P."/>
            <person name="Brown J.M."/>
            <person name="Chang W.K."/>
            <person name="VanInsberghe D."/>
            <person name="Elsherbini J."/>
            <person name="Sharma R.S."/>
            <person name="Cutler M.B."/>
            <person name="Kelly L."/>
            <person name="Polz M.F."/>
        </authorList>
    </citation>
    <scope>NUCLEOTIDE SEQUENCE [LARGE SCALE GENOMIC DNA]</scope>
    <source>
        <strain evidence="1 2">10N.222.46.E12</strain>
    </source>
</reference>
<accession>A0ACD5G3N9</accession>
<protein>
    <submittedName>
        <fullName evidence="1">Uncharacterized protein</fullName>
    </submittedName>
</protein>
<dbReference type="Proteomes" id="UP000235310">
    <property type="component" value="Plasmid unnamed1"/>
</dbReference>
<name>A0ACD5G3N9_9VIBR</name>